<dbReference type="Proteomes" id="UP001162164">
    <property type="component" value="Unassembled WGS sequence"/>
</dbReference>
<comment type="caution">
    <text evidence="2">The sequence shown here is derived from an EMBL/GenBank/DDBJ whole genome shotgun (WGS) entry which is preliminary data.</text>
</comment>
<reference evidence="2" key="1">
    <citation type="journal article" date="2023" name="Insect Mol. Biol.">
        <title>Genome sequencing provides insights into the evolution of gene families encoding plant cell wall-degrading enzymes in longhorned beetles.</title>
        <authorList>
            <person name="Shin N.R."/>
            <person name="Okamura Y."/>
            <person name="Kirsch R."/>
            <person name="Pauchet Y."/>
        </authorList>
    </citation>
    <scope>NUCLEOTIDE SEQUENCE</scope>
    <source>
        <strain evidence="2">MMC_N1</strain>
    </source>
</reference>
<evidence type="ECO:0000256" key="1">
    <source>
        <dbReference type="SAM" id="MobiDB-lite"/>
    </source>
</evidence>
<proteinExistence type="predicted"/>
<organism evidence="2 3">
    <name type="scientific">Molorchus minor</name>
    <dbReference type="NCBI Taxonomy" id="1323400"/>
    <lineage>
        <taxon>Eukaryota</taxon>
        <taxon>Metazoa</taxon>
        <taxon>Ecdysozoa</taxon>
        <taxon>Arthropoda</taxon>
        <taxon>Hexapoda</taxon>
        <taxon>Insecta</taxon>
        <taxon>Pterygota</taxon>
        <taxon>Neoptera</taxon>
        <taxon>Endopterygota</taxon>
        <taxon>Coleoptera</taxon>
        <taxon>Polyphaga</taxon>
        <taxon>Cucujiformia</taxon>
        <taxon>Chrysomeloidea</taxon>
        <taxon>Cerambycidae</taxon>
        <taxon>Lamiinae</taxon>
        <taxon>Monochamini</taxon>
        <taxon>Molorchus</taxon>
    </lineage>
</organism>
<evidence type="ECO:0000313" key="2">
    <source>
        <dbReference type="EMBL" id="KAJ8966470.1"/>
    </source>
</evidence>
<keyword evidence="3" id="KW-1185">Reference proteome</keyword>
<dbReference type="EMBL" id="JAPWTJ010002364">
    <property type="protein sequence ID" value="KAJ8966470.1"/>
    <property type="molecule type" value="Genomic_DNA"/>
</dbReference>
<protein>
    <submittedName>
        <fullName evidence="2">Uncharacterized protein</fullName>
    </submittedName>
</protein>
<evidence type="ECO:0000313" key="3">
    <source>
        <dbReference type="Proteomes" id="UP001162164"/>
    </source>
</evidence>
<accession>A0ABQ9IV64</accession>
<name>A0ABQ9IV64_9CUCU</name>
<gene>
    <name evidence="2" type="ORF">NQ317_011457</name>
</gene>
<sequence>MQNFSGITAKPGTIQKMRKKEKATIWKKPLNERKQDFVKQPKQKIKKTREKMIFPKLVNKYKNIVQTAIPEKKKWYEQN</sequence>
<feature type="region of interest" description="Disordered" evidence="1">
    <location>
        <begin position="1"/>
        <end position="23"/>
    </location>
</feature>